<evidence type="ECO:0000313" key="1">
    <source>
        <dbReference type="EMBL" id="KKT61097.1"/>
    </source>
</evidence>
<evidence type="ECO:0000313" key="2">
    <source>
        <dbReference type="Proteomes" id="UP000033945"/>
    </source>
</evidence>
<organism evidence="1 2">
    <name type="scientific">Candidatus Giovannonibacteria bacterium GW2011_GWA2_44_26</name>
    <dbReference type="NCBI Taxonomy" id="1618648"/>
    <lineage>
        <taxon>Bacteria</taxon>
        <taxon>Candidatus Giovannoniibacteriota</taxon>
    </lineage>
</organism>
<dbReference type="AlphaFoldDB" id="A0A0G1KXT6"/>
<comment type="caution">
    <text evidence="1">The sequence shown here is derived from an EMBL/GenBank/DDBJ whole genome shotgun (WGS) entry which is preliminary data.</text>
</comment>
<sequence length="101" mass="11714">MKNIKLKKDRYRRARGGYSRLLKISCERCGNVVALYQKDGPGPLKRMYVDRIVESYAKAGVNLVCHKCGHVLGIRYIYEKEKRFAFRLFEGSVTKKIIRAS</sequence>
<protein>
    <submittedName>
        <fullName evidence="1">Uncharacterized protein</fullName>
    </submittedName>
</protein>
<proteinExistence type="predicted"/>
<name>A0A0G1KXT6_9BACT</name>
<gene>
    <name evidence="1" type="ORF">UW55_C0038G0002</name>
</gene>
<reference evidence="1 2" key="1">
    <citation type="journal article" date="2015" name="Nature">
        <title>rRNA introns, odd ribosomes, and small enigmatic genomes across a large radiation of phyla.</title>
        <authorList>
            <person name="Brown C.T."/>
            <person name="Hug L.A."/>
            <person name="Thomas B.C."/>
            <person name="Sharon I."/>
            <person name="Castelle C.J."/>
            <person name="Singh A."/>
            <person name="Wilkins M.J."/>
            <person name="Williams K.H."/>
            <person name="Banfield J.F."/>
        </authorList>
    </citation>
    <scope>NUCLEOTIDE SEQUENCE [LARGE SCALE GENOMIC DNA]</scope>
</reference>
<accession>A0A0G1KXT6</accession>
<dbReference type="EMBL" id="LCIT01000038">
    <property type="protein sequence ID" value="KKT61097.1"/>
    <property type="molecule type" value="Genomic_DNA"/>
</dbReference>
<dbReference type="Proteomes" id="UP000033945">
    <property type="component" value="Unassembled WGS sequence"/>
</dbReference>